<accession>A0ABV7VLB6</accession>
<gene>
    <name evidence="3" type="primary">paaI</name>
    <name evidence="3" type="ORF">ACFOOQ_19070</name>
</gene>
<dbReference type="GO" id="GO:0016787">
    <property type="term" value="F:hydrolase activity"/>
    <property type="evidence" value="ECO:0007669"/>
    <property type="project" value="UniProtKB-KW"/>
</dbReference>
<dbReference type="InterPro" id="IPR029069">
    <property type="entry name" value="HotDog_dom_sf"/>
</dbReference>
<dbReference type="Gene3D" id="3.10.129.10">
    <property type="entry name" value="Hotdog Thioesterase"/>
    <property type="match status" value="1"/>
</dbReference>
<reference evidence="4" key="1">
    <citation type="journal article" date="2019" name="Int. J. Syst. Evol. Microbiol.">
        <title>The Global Catalogue of Microorganisms (GCM) 10K type strain sequencing project: providing services to taxonomists for standard genome sequencing and annotation.</title>
        <authorList>
            <consortium name="The Broad Institute Genomics Platform"/>
            <consortium name="The Broad Institute Genome Sequencing Center for Infectious Disease"/>
            <person name="Wu L."/>
            <person name="Ma J."/>
        </authorList>
    </citation>
    <scope>NUCLEOTIDE SEQUENCE [LARGE SCALE GENOMIC DNA]</scope>
    <source>
        <strain evidence="4">KCTC 42182</strain>
    </source>
</reference>
<evidence type="ECO:0000313" key="3">
    <source>
        <dbReference type="EMBL" id="MFC3677662.1"/>
    </source>
</evidence>
<dbReference type="NCBIfam" id="TIGR02286">
    <property type="entry name" value="PaaD"/>
    <property type="match status" value="1"/>
</dbReference>
<dbReference type="PANTHER" id="PTHR42856:SF1">
    <property type="entry name" value="ACYL-COENZYME A THIOESTERASE PAAI"/>
    <property type="match status" value="1"/>
</dbReference>
<dbReference type="InterPro" id="IPR006683">
    <property type="entry name" value="Thioestr_dom"/>
</dbReference>
<keyword evidence="1 3" id="KW-0378">Hydrolase</keyword>
<keyword evidence="4" id="KW-1185">Reference proteome</keyword>
<dbReference type="NCBIfam" id="TIGR00369">
    <property type="entry name" value="unchar_dom_1"/>
    <property type="match status" value="1"/>
</dbReference>
<dbReference type="SUPFAM" id="SSF54637">
    <property type="entry name" value="Thioesterase/thiol ester dehydrase-isomerase"/>
    <property type="match status" value="1"/>
</dbReference>
<dbReference type="InterPro" id="IPR003736">
    <property type="entry name" value="PAAI_dom"/>
</dbReference>
<name>A0ABV7VLB6_9PROT</name>
<evidence type="ECO:0000256" key="1">
    <source>
        <dbReference type="ARBA" id="ARBA00022801"/>
    </source>
</evidence>
<dbReference type="InterPro" id="IPR052723">
    <property type="entry name" value="Acyl-CoA_thioesterase_PaaI"/>
</dbReference>
<organism evidence="3 4">
    <name type="scientific">Ferrovibrio xuzhouensis</name>
    <dbReference type="NCBI Taxonomy" id="1576914"/>
    <lineage>
        <taxon>Bacteria</taxon>
        <taxon>Pseudomonadati</taxon>
        <taxon>Pseudomonadota</taxon>
        <taxon>Alphaproteobacteria</taxon>
        <taxon>Rhodospirillales</taxon>
        <taxon>Rhodospirillaceae</taxon>
        <taxon>Ferrovibrio</taxon>
    </lineage>
</organism>
<feature type="domain" description="Thioesterase" evidence="2">
    <location>
        <begin position="51"/>
        <end position="124"/>
    </location>
</feature>
<dbReference type="PANTHER" id="PTHR42856">
    <property type="entry name" value="ACYL-COENZYME A THIOESTERASE PAAI"/>
    <property type="match status" value="1"/>
</dbReference>
<dbReference type="Proteomes" id="UP001595711">
    <property type="component" value="Unassembled WGS sequence"/>
</dbReference>
<evidence type="ECO:0000259" key="2">
    <source>
        <dbReference type="Pfam" id="PF03061"/>
    </source>
</evidence>
<dbReference type="EMBL" id="JBHRYJ010000005">
    <property type="protein sequence ID" value="MFC3677662.1"/>
    <property type="molecule type" value="Genomic_DNA"/>
</dbReference>
<dbReference type="Pfam" id="PF03061">
    <property type="entry name" value="4HBT"/>
    <property type="match status" value="1"/>
</dbReference>
<proteinExistence type="predicted"/>
<sequence>MTSPQAIADAVGKLAAERDMAARRLGIALVSMAPGGCCLRMTVQPDMVNSHGTCHGGVIFTLADSAFGYACNSFNRNTVAQQCDISFLRPVAVGTELTATAELRSTTGRSSVYDMTVTDATGNMVALFRGLARTVAGETIPGLGGPEPGE</sequence>
<evidence type="ECO:0000313" key="4">
    <source>
        <dbReference type="Proteomes" id="UP001595711"/>
    </source>
</evidence>
<dbReference type="InterPro" id="IPR011973">
    <property type="entry name" value="PaaD"/>
</dbReference>
<protein>
    <submittedName>
        <fullName evidence="3">Hydroxyphenylacetyl-CoA thioesterase PaaI</fullName>
        <ecNumber evidence="3">3.1.2.-</ecNumber>
    </submittedName>
</protein>
<dbReference type="RefSeq" id="WP_379729236.1">
    <property type="nucleotide sequence ID" value="NZ_JBHRYJ010000005.1"/>
</dbReference>
<comment type="caution">
    <text evidence="3">The sequence shown here is derived from an EMBL/GenBank/DDBJ whole genome shotgun (WGS) entry which is preliminary data.</text>
</comment>
<dbReference type="EC" id="3.1.2.-" evidence="3"/>
<dbReference type="CDD" id="cd03443">
    <property type="entry name" value="PaaI_thioesterase"/>
    <property type="match status" value="1"/>
</dbReference>